<dbReference type="Proteomes" id="UP000693946">
    <property type="component" value="Linkage Group LG5"/>
</dbReference>
<dbReference type="EMBL" id="JAGKHQ010000017">
    <property type="protein sequence ID" value="KAG7489007.1"/>
    <property type="molecule type" value="Genomic_DNA"/>
</dbReference>
<sequence>MSRRNVEKQKILFCSVRPTLSPPFTSETLKPATPLNPRHTTDNNDDDNTDITDITTRQQPQEQD</sequence>
<reference evidence="2 3" key="1">
    <citation type="journal article" date="2021" name="Sci. Rep.">
        <title>Chromosome anchoring in Senegalese sole (Solea senegalensis) reveals sex-associated markers and genome rearrangements in flatfish.</title>
        <authorList>
            <person name="Guerrero-Cozar I."/>
            <person name="Gomez-Garrido J."/>
            <person name="Berbel C."/>
            <person name="Martinez-Blanch J.F."/>
            <person name="Alioto T."/>
            <person name="Claros M.G."/>
            <person name="Gagnaire P.A."/>
            <person name="Manchado M."/>
        </authorList>
    </citation>
    <scope>NUCLEOTIDE SEQUENCE [LARGE SCALE GENOMIC DNA]</scope>
    <source>
        <strain evidence="2">Sse05_10M</strain>
    </source>
</reference>
<gene>
    <name evidence="2" type="ORF">JOB18_002695</name>
</gene>
<evidence type="ECO:0000313" key="3">
    <source>
        <dbReference type="Proteomes" id="UP000693946"/>
    </source>
</evidence>
<comment type="caution">
    <text evidence="2">The sequence shown here is derived from an EMBL/GenBank/DDBJ whole genome shotgun (WGS) entry which is preliminary data.</text>
</comment>
<organism evidence="2 3">
    <name type="scientific">Solea senegalensis</name>
    <name type="common">Senegalese sole</name>
    <dbReference type="NCBI Taxonomy" id="28829"/>
    <lineage>
        <taxon>Eukaryota</taxon>
        <taxon>Metazoa</taxon>
        <taxon>Chordata</taxon>
        <taxon>Craniata</taxon>
        <taxon>Vertebrata</taxon>
        <taxon>Euteleostomi</taxon>
        <taxon>Actinopterygii</taxon>
        <taxon>Neopterygii</taxon>
        <taxon>Teleostei</taxon>
        <taxon>Neoteleostei</taxon>
        <taxon>Acanthomorphata</taxon>
        <taxon>Carangaria</taxon>
        <taxon>Pleuronectiformes</taxon>
        <taxon>Pleuronectoidei</taxon>
        <taxon>Soleidae</taxon>
        <taxon>Solea</taxon>
    </lineage>
</organism>
<evidence type="ECO:0000256" key="1">
    <source>
        <dbReference type="SAM" id="MobiDB-lite"/>
    </source>
</evidence>
<keyword evidence="3" id="KW-1185">Reference proteome</keyword>
<evidence type="ECO:0000313" key="2">
    <source>
        <dbReference type="EMBL" id="KAG7489007.1"/>
    </source>
</evidence>
<accession>A0AAV6QE15</accession>
<protein>
    <submittedName>
        <fullName evidence="2">Uncharacterized protein</fullName>
    </submittedName>
</protein>
<dbReference type="AlphaFoldDB" id="A0AAV6QE15"/>
<name>A0AAV6QE15_SOLSE</name>
<feature type="region of interest" description="Disordered" evidence="1">
    <location>
        <begin position="18"/>
        <end position="64"/>
    </location>
</feature>
<proteinExistence type="predicted"/>